<dbReference type="InterPro" id="IPR009081">
    <property type="entry name" value="PP-bd_ACP"/>
</dbReference>
<dbReference type="InterPro" id="IPR020841">
    <property type="entry name" value="PKS_Beta-ketoAc_synthase_dom"/>
</dbReference>
<evidence type="ECO:0000256" key="3">
    <source>
        <dbReference type="ARBA" id="ARBA00022679"/>
    </source>
</evidence>
<dbReference type="SMART" id="SM00827">
    <property type="entry name" value="PKS_AT"/>
    <property type="match status" value="1"/>
</dbReference>
<dbReference type="PANTHER" id="PTHR43775:SF37">
    <property type="entry name" value="SI:DKEY-61P9.11"/>
    <property type="match status" value="1"/>
</dbReference>
<dbReference type="EMBL" id="JBEPAZ010000069">
    <property type="protein sequence ID" value="MER6433777.1"/>
    <property type="molecule type" value="Genomic_DNA"/>
</dbReference>
<dbReference type="Pfam" id="PF00698">
    <property type="entry name" value="Acyl_transf_1"/>
    <property type="match status" value="1"/>
</dbReference>
<dbReference type="Pfam" id="PF16197">
    <property type="entry name" value="KAsynt_C_assoc"/>
    <property type="match status" value="1"/>
</dbReference>
<dbReference type="InterPro" id="IPR006162">
    <property type="entry name" value="Ppantetheine_attach_site"/>
</dbReference>
<comment type="caution">
    <text evidence="9">The sequence shown here is derived from an EMBL/GenBank/DDBJ whole genome shotgun (WGS) entry which is preliminary data.</text>
</comment>
<evidence type="ECO:0000313" key="10">
    <source>
        <dbReference type="Proteomes" id="UP001470023"/>
    </source>
</evidence>
<proteinExistence type="predicted"/>
<keyword evidence="10" id="KW-1185">Reference proteome</keyword>
<dbReference type="SMART" id="SM00823">
    <property type="entry name" value="PKS_PP"/>
    <property type="match status" value="1"/>
</dbReference>
<dbReference type="SUPFAM" id="SSF47336">
    <property type="entry name" value="ACP-like"/>
    <property type="match status" value="1"/>
</dbReference>
<sequence length="1016" mass="106963">MSAVAVVGLSCRLPGADSVGQYWDNLLNGRDFITRLPPAELRGRVPDAFLDDPRWVGASGCITEPYHFDPSSFTMAPSEALLTDPAHRLLMKIGHEALQDACVVPSDERARIGVFAAVGRSRHEEIIRRVLAGRGEIVDEAALEVGNEKDHSAAKVAYRLGLRGPSINVQSACSSGLLALHLAAQSLVAYECDIALVAASTLRVPGQYGYLHVPGGIGSPDGYCRAFSAAAAGTVSGDGVVAVVLKRLDDARADCDRVLAVVRGSAVNNDGARSGYAMVTAVAQEQVIRDALLFAETEAAQIGSVEAHGSGTPLGDAVEWAALSAVYGENPRTLVGSVKSGIGHVREAAGLAGFTRMVLSVSRGRIPPTLHVGVPADFVGRAESGLALSRRNQTWPTSGPRVGAVSSFGLGGTNVHMVVEEPPPPAGRPGDDTAPPSLVLVSARSAEAANRTAKAWGDAIVRGDATLSEAADISQFGRRHLRFRRFAVSRSAENLASQLSTPEDVRVLTARDPSRTATCFVFPGLGDHYPQMGAGLRDSLPGFAQRLDGYLAVCGDLIGRDLRSVAAAADRGKPRSESAVDFRSLLDTSRHGRGPLADPVAAHAVMFSTQLALARTLGEHGLRPAAVTGHSLGELCAATVAGVFGDDDALRVVIERIRLVAAQPQGAMLAVAMSAADAEALTGPGVWLAAVNGPRSCVLAGTREAVDAVNRQLSREGLQGRLLPSSHAFHTPLLDTAGAQLAALLENLTLSEPTIPMIANVTGDWIGDEVTSPSYWHRQLTAPVLFGQALRTAAARCGVLVEIGPGQLRTLIAQIRGGAEDVVCAVPTMRRAYQNEQDDVVLMRALGELWQAGVELDWAALRSHAQRWKGSLPPTAADERRMFIADGADLSAVPVPLSVPRSERHTDSSPSSAKHSVHDDGRAHSADTLAFQDGDDACMRMLATVWEDVLGIGELNGDSDFFELGGDSMMGARLLSGIARELGTRVPAVAVFEASTLRGMARCVKAWQVKEGIVDL</sequence>
<dbReference type="Gene3D" id="1.10.1200.10">
    <property type="entry name" value="ACP-like"/>
    <property type="match status" value="1"/>
</dbReference>
<dbReference type="Gene3D" id="3.30.70.250">
    <property type="entry name" value="Malonyl-CoA ACP transacylase, ACP-binding"/>
    <property type="match status" value="1"/>
</dbReference>
<evidence type="ECO:0000256" key="4">
    <source>
        <dbReference type="ARBA" id="ARBA00023194"/>
    </source>
</evidence>
<keyword evidence="2" id="KW-0597">Phosphoprotein</keyword>
<dbReference type="CDD" id="cd00833">
    <property type="entry name" value="PKS"/>
    <property type="match status" value="1"/>
</dbReference>
<evidence type="ECO:0000259" key="7">
    <source>
        <dbReference type="PROSITE" id="PS50075"/>
    </source>
</evidence>
<dbReference type="InterPro" id="IPR036736">
    <property type="entry name" value="ACP-like_sf"/>
</dbReference>
<keyword evidence="1" id="KW-0596">Phosphopantetheine</keyword>
<dbReference type="RefSeq" id="WP_352065790.1">
    <property type="nucleotide sequence ID" value="NZ_JBEPAZ010000069.1"/>
</dbReference>
<dbReference type="PANTHER" id="PTHR43775">
    <property type="entry name" value="FATTY ACID SYNTHASE"/>
    <property type="match status" value="1"/>
</dbReference>
<dbReference type="SUPFAM" id="SSF52151">
    <property type="entry name" value="FabD/lysophospholipase-like"/>
    <property type="match status" value="1"/>
</dbReference>
<accession>A0ABV1UJQ3</accession>
<evidence type="ECO:0000256" key="6">
    <source>
        <dbReference type="SAM" id="MobiDB-lite"/>
    </source>
</evidence>
<dbReference type="InterPro" id="IPR014030">
    <property type="entry name" value="Ketoacyl_synth_N"/>
</dbReference>
<dbReference type="Pfam" id="PF00109">
    <property type="entry name" value="ketoacyl-synt"/>
    <property type="match status" value="1"/>
</dbReference>
<name>A0ABV1UJQ3_9ACTN</name>
<dbReference type="InterPro" id="IPR001227">
    <property type="entry name" value="Ac_transferase_dom_sf"/>
</dbReference>
<evidence type="ECO:0000313" key="9">
    <source>
        <dbReference type="EMBL" id="MER6433777.1"/>
    </source>
</evidence>
<dbReference type="SUPFAM" id="SSF53901">
    <property type="entry name" value="Thiolase-like"/>
    <property type="match status" value="1"/>
</dbReference>
<dbReference type="SUPFAM" id="SSF55048">
    <property type="entry name" value="Probable ACP-binding domain of malonyl-CoA ACP transacylase"/>
    <property type="match status" value="1"/>
</dbReference>
<dbReference type="Pfam" id="PF00550">
    <property type="entry name" value="PP-binding"/>
    <property type="match status" value="1"/>
</dbReference>
<reference evidence="9 10" key="1">
    <citation type="submission" date="2024-06" db="EMBL/GenBank/DDBJ databases">
        <title>The Natural Products Discovery Center: Release of the First 8490 Sequenced Strains for Exploring Actinobacteria Biosynthetic Diversity.</title>
        <authorList>
            <person name="Kalkreuter E."/>
            <person name="Kautsar S.A."/>
            <person name="Yang D."/>
            <person name="Bader C.D."/>
            <person name="Teijaro C.N."/>
            <person name="Fluegel L."/>
            <person name="Davis C.M."/>
            <person name="Simpson J.R."/>
            <person name="Lauterbach L."/>
            <person name="Steele A.D."/>
            <person name="Gui C."/>
            <person name="Meng S."/>
            <person name="Li G."/>
            <person name="Viehrig K."/>
            <person name="Ye F."/>
            <person name="Su P."/>
            <person name="Kiefer A.F."/>
            <person name="Nichols A."/>
            <person name="Cepeda A.J."/>
            <person name="Yan W."/>
            <person name="Fan B."/>
            <person name="Jiang Y."/>
            <person name="Adhikari A."/>
            <person name="Zheng C.-J."/>
            <person name="Schuster L."/>
            <person name="Cowan T.M."/>
            <person name="Smanski M.J."/>
            <person name="Chevrette M.G."/>
            <person name="De Carvalho L.P.S."/>
            <person name="Shen B."/>
        </authorList>
    </citation>
    <scope>NUCLEOTIDE SEQUENCE [LARGE SCALE GENOMIC DNA]</scope>
    <source>
        <strain evidence="9 10">NPDC001166</strain>
    </source>
</reference>
<dbReference type="PROSITE" id="PS52004">
    <property type="entry name" value="KS3_2"/>
    <property type="match status" value="1"/>
</dbReference>
<feature type="domain" description="Ketosynthase family 3 (KS3)" evidence="8">
    <location>
        <begin position="1"/>
        <end position="421"/>
    </location>
</feature>
<dbReference type="PROSITE" id="PS00606">
    <property type="entry name" value="KS3_1"/>
    <property type="match status" value="1"/>
</dbReference>
<evidence type="ECO:0000256" key="2">
    <source>
        <dbReference type="ARBA" id="ARBA00022553"/>
    </source>
</evidence>
<dbReference type="PROSITE" id="PS50075">
    <property type="entry name" value="CARRIER"/>
    <property type="match status" value="1"/>
</dbReference>
<evidence type="ECO:0000256" key="1">
    <source>
        <dbReference type="ARBA" id="ARBA00022450"/>
    </source>
</evidence>
<dbReference type="Pfam" id="PF02801">
    <property type="entry name" value="Ketoacyl-synt_C"/>
    <property type="match status" value="1"/>
</dbReference>
<dbReference type="InterPro" id="IPR014043">
    <property type="entry name" value="Acyl_transferase_dom"/>
</dbReference>
<dbReference type="PROSITE" id="PS00012">
    <property type="entry name" value="PHOSPHOPANTETHEINE"/>
    <property type="match status" value="1"/>
</dbReference>
<dbReference type="Gene3D" id="3.40.366.10">
    <property type="entry name" value="Malonyl-Coenzyme A Acyl Carrier Protein, domain 2"/>
    <property type="match status" value="1"/>
</dbReference>
<keyword evidence="5" id="KW-0012">Acyltransferase</keyword>
<protein>
    <submittedName>
        <fullName evidence="9">Beta-ketoacyl synthase N-terminal-like domain-containing protein</fullName>
    </submittedName>
</protein>
<dbReference type="Gene3D" id="3.30.70.3290">
    <property type="match status" value="1"/>
</dbReference>
<gene>
    <name evidence="9" type="ORF">ABT272_39645</name>
</gene>
<dbReference type="InterPro" id="IPR014031">
    <property type="entry name" value="Ketoacyl_synth_C"/>
</dbReference>
<dbReference type="InterPro" id="IPR018201">
    <property type="entry name" value="Ketoacyl_synth_AS"/>
</dbReference>
<keyword evidence="4" id="KW-0045">Antibiotic biosynthesis</keyword>
<dbReference type="InterPro" id="IPR016035">
    <property type="entry name" value="Acyl_Trfase/lysoPLipase"/>
</dbReference>
<dbReference type="InterPro" id="IPR032821">
    <property type="entry name" value="PKS_assoc"/>
</dbReference>
<dbReference type="Gene3D" id="3.40.47.10">
    <property type="match status" value="1"/>
</dbReference>
<organism evidence="9 10">
    <name type="scientific">Streptomyces sp. 900105245</name>
    <dbReference type="NCBI Taxonomy" id="3154379"/>
    <lineage>
        <taxon>Bacteria</taxon>
        <taxon>Bacillati</taxon>
        <taxon>Actinomycetota</taxon>
        <taxon>Actinomycetes</taxon>
        <taxon>Kitasatosporales</taxon>
        <taxon>Streptomycetaceae</taxon>
        <taxon>Streptomyces</taxon>
    </lineage>
</organism>
<dbReference type="InterPro" id="IPR016039">
    <property type="entry name" value="Thiolase-like"/>
</dbReference>
<feature type="domain" description="Carrier" evidence="7">
    <location>
        <begin position="933"/>
        <end position="1008"/>
    </location>
</feature>
<evidence type="ECO:0000256" key="5">
    <source>
        <dbReference type="ARBA" id="ARBA00023315"/>
    </source>
</evidence>
<dbReference type="SMART" id="SM00825">
    <property type="entry name" value="PKS_KS"/>
    <property type="match status" value="1"/>
</dbReference>
<dbReference type="Proteomes" id="UP001470023">
    <property type="component" value="Unassembled WGS sequence"/>
</dbReference>
<dbReference type="InterPro" id="IPR050091">
    <property type="entry name" value="PKS_NRPS_Biosynth_Enz"/>
</dbReference>
<keyword evidence="3" id="KW-0808">Transferase</keyword>
<dbReference type="InterPro" id="IPR020806">
    <property type="entry name" value="PKS_PP-bd"/>
</dbReference>
<dbReference type="InterPro" id="IPR016036">
    <property type="entry name" value="Malonyl_transacylase_ACP-bd"/>
</dbReference>
<feature type="region of interest" description="Disordered" evidence="6">
    <location>
        <begin position="895"/>
        <end position="922"/>
    </location>
</feature>
<evidence type="ECO:0000259" key="8">
    <source>
        <dbReference type="PROSITE" id="PS52004"/>
    </source>
</evidence>